<dbReference type="EMBL" id="JAKLMC020000033">
    <property type="protein sequence ID" value="KAK5949695.1"/>
    <property type="molecule type" value="Genomic_DNA"/>
</dbReference>
<name>A0AAN8EHG2_9EURO</name>
<protein>
    <submittedName>
        <fullName evidence="2">Uncharacterized protein</fullName>
    </submittedName>
</protein>
<evidence type="ECO:0000313" key="3">
    <source>
        <dbReference type="Proteomes" id="UP001316803"/>
    </source>
</evidence>
<gene>
    <name evidence="2" type="ORF">OHC33_009292</name>
</gene>
<feature type="region of interest" description="Disordered" evidence="1">
    <location>
        <begin position="25"/>
        <end position="61"/>
    </location>
</feature>
<evidence type="ECO:0000256" key="1">
    <source>
        <dbReference type="SAM" id="MobiDB-lite"/>
    </source>
</evidence>
<accession>A0AAN8EHG2</accession>
<comment type="caution">
    <text evidence="2">The sequence shown here is derived from an EMBL/GenBank/DDBJ whole genome shotgun (WGS) entry which is preliminary data.</text>
</comment>
<reference evidence="2 3" key="1">
    <citation type="submission" date="2022-12" db="EMBL/GenBank/DDBJ databases">
        <title>Genomic features and morphological characterization of a novel Knufia sp. strain isolated from spacecraft assembly facility.</title>
        <authorList>
            <person name="Teixeira M."/>
            <person name="Chander A.M."/>
            <person name="Stajich J.E."/>
            <person name="Venkateswaran K."/>
        </authorList>
    </citation>
    <scope>NUCLEOTIDE SEQUENCE [LARGE SCALE GENOMIC DNA]</scope>
    <source>
        <strain evidence="2 3">FJI-L2-BK-P2</strain>
    </source>
</reference>
<keyword evidence="3" id="KW-1185">Reference proteome</keyword>
<proteinExistence type="predicted"/>
<feature type="compositionally biased region" description="Polar residues" evidence="1">
    <location>
        <begin position="25"/>
        <end position="37"/>
    </location>
</feature>
<sequence>MPLFSSSSKNPKKSANEFKAISYDSTSKYHNFDNSHSTKPKDDKKKKDVNVNEKEKGEECKKTPYEQWVAETRRKMEK</sequence>
<feature type="compositionally biased region" description="Basic and acidic residues" evidence="1">
    <location>
        <begin position="39"/>
        <end position="61"/>
    </location>
</feature>
<dbReference type="Proteomes" id="UP001316803">
    <property type="component" value="Unassembled WGS sequence"/>
</dbReference>
<dbReference type="AlphaFoldDB" id="A0AAN8EHG2"/>
<organism evidence="2 3">
    <name type="scientific">Knufia fluminis</name>
    <dbReference type="NCBI Taxonomy" id="191047"/>
    <lineage>
        <taxon>Eukaryota</taxon>
        <taxon>Fungi</taxon>
        <taxon>Dikarya</taxon>
        <taxon>Ascomycota</taxon>
        <taxon>Pezizomycotina</taxon>
        <taxon>Eurotiomycetes</taxon>
        <taxon>Chaetothyriomycetidae</taxon>
        <taxon>Chaetothyriales</taxon>
        <taxon>Trichomeriaceae</taxon>
        <taxon>Knufia</taxon>
    </lineage>
</organism>
<evidence type="ECO:0000313" key="2">
    <source>
        <dbReference type="EMBL" id="KAK5949695.1"/>
    </source>
</evidence>